<feature type="non-terminal residue" evidence="1">
    <location>
        <position position="52"/>
    </location>
</feature>
<protein>
    <submittedName>
        <fullName evidence="1">Phenylalanine--tRNA ligase subunit alpha</fullName>
    </submittedName>
</protein>
<reference evidence="1 2" key="1">
    <citation type="submission" date="2018-06" db="EMBL/GenBank/DDBJ databases">
        <title>Draft genome sequence of Modestobacter versicolor CP153-2.</title>
        <authorList>
            <person name="Gundlapally S.R."/>
        </authorList>
    </citation>
    <scope>NUCLEOTIDE SEQUENCE [LARGE SCALE GENOMIC DNA]</scope>
    <source>
        <strain evidence="1 2">CP153-2</strain>
    </source>
</reference>
<sequence>MSGANDPYDPKQVAALSAEALDAAVSAATEAFAGAADLEALAAVRPAHLGDR</sequence>
<gene>
    <name evidence="1" type="ORF">DMO24_22500</name>
</gene>
<organism evidence="1 2">
    <name type="scientific">Modestobacter versicolor</name>
    <dbReference type="NCBI Taxonomy" id="429133"/>
    <lineage>
        <taxon>Bacteria</taxon>
        <taxon>Bacillati</taxon>
        <taxon>Actinomycetota</taxon>
        <taxon>Actinomycetes</taxon>
        <taxon>Geodermatophilales</taxon>
        <taxon>Geodermatophilaceae</taxon>
        <taxon>Modestobacter</taxon>
    </lineage>
</organism>
<comment type="caution">
    <text evidence="1">The sequence shown here is derived from an EMBL/GenBank/DDBJ whole genome shotgun (WGS) entry which is preliminary data.</text>
</comment>
<name>A0A323V2R5_9ACTN</name>
<dbReference type="GO" id="GO:0016874">
    <property type="term" value="F:ligase activity"/>
    <property type="evidence" value="ECO:0007669"/>
    <property type="project" value="UniProtKB-KW"/>
</dbReference>
<evidence type="ECO:0000313" key="1">
    <source>
        <dbReference type="EMBL" id="PZA19109.1"/>
    </source>
</evidence>
<evidence type="ECO:0000313" key="2">
    <source>
        <dbReference type="Proteomes" id="UP000247602"/>
    </source>
</evidence>
<dbReference type="AlphaFoldDB" id="A0A323V2R5"/>
<keyword evidence="2" id="KW-1185">Reference proteome</keyword>
<dbReference type="Proteomes" id="UP000247602">
    <property type="component" value="Unassembled WGS sequence"/>
</dbReference>
<proteinExistence type="predicted"/>
<dbReference type="EMBL" id="QKNV01000433">
    <property type="protein sequence ID" value="PZA19109.1"/>
    <property type="molecule type" value="Genomic_DNA"/>
</dbReference>
<keyword evidence="1" id="KW-0436">Ligase</keyword>
<accession>A0A323V2R5</accession>